<dbReference type="EMBL" id="JBHTMM010000228">
    <property type="protein sequence ID" value="MFD1313623.1"/>
    <property type="molecule type" value="Genomic_DNA"/>
</dbReference>
<evidence type="ECO:0000313" key="2">
    <source>
        <dbReference type="EMBL" id="MFD1313623.1"/>
    </source>
</evidence>
<keyword evidence="3" id="KW-1185">Reference proteome</keyword>
<feature type="domain" description="Pyrrolo-quinoline quinone repeat" evidence="1">
    <location>
        <begin position="222"/>
        <end position="292"/>
    </location>
</feature>
<protein>
    <submittedName>
        <fullName evidence="2">PQQ-binding-like beta-propeller repeat protein</fullName>
    </submittedName>
</protein>
<evidence type="ECO:0000259" key="1">
    <source>
        <dbReference type="Pfam" id="PF13360"/>
    </source>
</evidence>
<sequence>MASGQTLATYPSDATPQLLSDGRTLAAFITSASGMDVDLFDLQTGQKIRTLPLRSSSDWANTCGITLVPKKNGTGSFIVSTSVVARPAEGINPARGTLTVHATDVATSKSLWTTDVEKNSTHWASSCDPADAKELKLQATSDLVFGLLNPGRDSYLVNLADGSMQHVKDDTVVVDRWLGLPGDKSVAIEDPVSQRQLGSLPSKDALQSLHESPGWVAAERARLIHVNDQGDGQTVGYSLPTGKRSWSFSDAGASAVDVDSKTHTAIVYDSGGGSIGDLMAVDVSSGKVLWKIDSTQEYCGIADGRVYVLINDQLAVLDARTKKQLRYDAKDPECPDLVDGAVMYTDEESGSTTETYQYRITAP</sequence>
<dbReference type="InterPro" id="IPR015943">
    <property type="entry name" value="WD40/YVTN_repeat-like_dom_sf"/>
</dbReference>
<dbReference type="Pfam" id="PF13360">
    <property type="entry name" value="PQQ_2"/>
    <property type="match status" value="1"/>
</dbReference>
<evidence type="ECO:0000313" key="3">
    <source>
        <dbReference type="Proteomes" id="UP001597058"/>
    </source>
</evidence>
<dbReference type="Gene3D" id="2.130.10.10">
    <property type="entry name" value="YVTN repeat-like/Quinoprotein amine dehydrogenase"/>
    <property type="match status" value="1"/>
</dbReference>
<dbReference type="InterPro" id="IPR002372">
    <property type="entry name" value="PQQ_rpt_dom"/>
</dbReference>
<proteinExistence type="predicted"/>
<accession>A0ABW3XWQ7</accession>
<organism evidence="2 3">
    <name type="scientific">Streptomyces kaempferi</name>
    <dbReference type="NCBI Taxonomy" id="333725"/>
    <lineage>
        <taxon>Bacteria</taxon>
        <taxon>Bacillati</taxon>
        <taxon>Actinomycetota</taxon>
        <taxon>Actinomycetes</taxon>
        <taxon>Kitasatosporales</taxon>
        <taxon>Streptomycetaceae</taxon>
        <taxon>Streptomyces</taxon>
    </lineage>
</organism>
<dbReference type="InterPro" id="IPR011044">
    <property type="entry name" value="Quino_amine_DH_bsu"/>
</dbReference>
<dbReference type="SUPFAM" id="SSF50969">
    <property type="entry name" value="YVTN repeat-like/Quinoprotein amine dehydrogenase"/>
    <property type="match status" value="1"/>
</dbReference>
<name>A0ABW3XWQ7_9ACTN</name>
<comment type="caution">
    <text evidence="2">The sequence shown here is derived from an EMBL/GenBank/DDBJ whole genome shotgun (WGS) entry which is preliminary data.</text>
</comment>
<reference evidence="3" key="1">
    <citation type="journal article" date="2019" name="Int. J. Syst. Evol. Microbiol.">
        <title>The Global Catalogue of Microorganisms (GCM) 10K type strain sequencing project: providing services to taxonomists for standard genome sequencing and annotation.</title>
        <authorList>
            <consortium name="The Broad Institute Genomics Platform"/>
            <consortium name="The Broad Institute Genome Sequencing Center for Infectious Disease"/>
            <person name="Wu L."/>
            <person name="Ma J."/>
        </authorList>
    </citation>
    <scope>NUCLEOTIDE SEQUENCE [LARGE SCALE GENOMIC DNA]</scope>
    <source>
        <strain evidence="3">CGMCC 4.7020</strain>
    </source>
</reference>
<dbReference type="RefSeq" id="WP_381236746.1">
    <property type="nucleotide sequence ID" value="NZ_JBHSKH010000037.1"/>
</dbReference>
<dbReference type="Proteomes" id="UP001597058">
    <property type="component" value="Unassembled WGS sequence"/>
</dbReference>
<gene>
    <name evidence="2" type="ORF">ACFQ5X_49075</name>
</gene>